<keyword evidence="2" id="KW-0788">Thiol protease</keyword>
<accession>A0A2B4S7H0</accession>
<dbReference type="GO" id="GO:0005829">
    <property type="term" value="C:cytosol"/>
    <property type="evidence" value="ECO:0007669"/>
    <property type="project" value="TreeGrafter"/>
</dbReference>
<dbReference type="OrthoDB" id="10261212at2759"/>
<feature type="compositionally biased region" description="Polar residues" evidence="3">
    <location>
        <begin position="581"/>
        <end position="597"/>
    </location>
</feature>
<dbReference type="EC" id="3.4.19.12" evidence="2"/>
<proteinExistence type="inferred from homology"/>
<feature type="compositionally biased region" description="Polar residues" evidence="3">
    <location>
        <begin position="7"/>
        <end position="20"/>
    </location>
</feature>
<comment type="similarity">
    <text evidence="1 2">Belongs to the MINDY deubiquitinase family. FAM63 subfamily.</text>
</comment>
<feature type="region of interest" description="Disordered" evidence="3">
    <location>
        <begin position="1"/>
        <end position="166"/>
    </location>
</feature>
<reference evidence="6" key="1">
    <citation type="journal article" date="2017" name="bioRxiv">
        <title>Comparative analysis of the genomes of Stylophora pistillata and Acropora digitifera provides evidence for extensive differences between species of corals.</title>
        <authorList>
            <person name="Voolstra C.R."/>
            <person name="Li Y."/>
            <person name="Liew Y.J."/>
            <person name="Baumgarten S."/>
            <person name="Zoccola D."/>
            <person name="Flot J.-F."/>
            <person name="Tambutte S."/>
            <person name="Allemand D."/>
            <person name="Aranda M."/>
        </authorList>
    </citation>
    <scope>NUCLEOTIDE SEQUENCE [LARGE SCALE GENOMIC DNA]</scope>
</reference>
<dbReference type="InterPro" id="IPR007518">
    <property type="entry name" value="MINDY"/>
</dbReference>
<evidence type="ECO:0000259" key="4">
    <source>
        <dbReference type="Pfam" id="PF04424"/>
    </source>
</evidence>
<dbReference type="GO" id="GO:1990380">
    <property type="term" value="F:K48-linked deubiquitinase activity"/>
    <property type="evidence" value="ECO:0007669"/>
    <property type="project" value="UniProtKB-UniRule"/>
</dbReference>
<feature type="compositionally biased region" description="Polar residues" evidence="3">
    <location>
        <begin position="130"/>
        <end position="147"/>
    </location>
</feature>
<evidence type="ECO:0000256" key="2">
    <source>
        <dbReference type="RuleBase" id="RU367139"/>
    </source>
</evidence>
<feature type="domain" description="MINDY deubiquitinase" evidence="4">
    <location>
        <begin position="211"/>
        <end position="463"/>
    </location>
</feature>
<sequence length="606" mass="66900">MEDVTEHTASNPDEFLNSSPDFALGAGESGNDQTETQSSAGFIDTPGETLDKGVASQVSNVATDDEGASSVEQNSLPLDEGSDRLKSTDQSETSTQGGKMGSQGEEQHVDNALPSPAEVEHGSPSEEDTTQGNLQVSETENSTPEVSTKTEDSKSPDLSTKNDLNAVHLDISETTNDSSLELHPEAFEGQSSEPQTGDKIQTREQQALESIYHIKWIKWKGINTPIITQNENGPCPLLAIVNVLLLQGRITLPPQQEFVTSGQLMEYIGDCILEEAPKRLSEGAQLNYEQNMHDAIAIMNKLQTGLDVNVKFTGVTDFEFTPECIVFDLLSIGLYHGWLIDPQNTEIASTVGGLSYNQLVEKIIASKQDGAESQLVSEGFISESFLEHTASQLTYHGLCELNTTLQDDQLCVFFRNNHFSTFHKHNDELFLLVTDQGFLTEDSVIWESLTNVEGDCVFVDAEFKSFPLEHRSTPQPAAIPPTQPLTQEDQDYLIALSLQEEQENAAQRPQTHPEGVAPAQMDAVDGPAHQTTQTTQSNQEWSDLQLAMQLQQEEQRQQQQQQQRAQTRPQPSWMSPARSALPSQPQQRSSNDTQQRQESNDRCVIL</sequence>
<dbReference type="Pfam" id="PF04424">
    <property type="entry name" value="MINDY_DUB"/>
    <property type="match status" value="1"/>
</dbReference>
<evidence type="ECO:0000256" key="1">
    <source>
        <dbReference type="ARBA" id="ARBA00006616"/>
    </source>
</evidence>
<dbReference type="GO" id="GO:0071944">
    <property type="term" value="C:cell periphery"/>
    <property type="evidence" value="ECO:0007669"/>
    <property type="project" value="TreeGrafter"/>
</dbReference>
<keyword evidence="6" id="KW-1185">Reference proteome</keyword>
<evidence type="ECO:0000313" key="6">
    <source>
        <dbReference type="Proteomes" id="UP000225706"/>
    </source>
</evidence>
<feature type="region of interest" description="Disordered" evidence="3">
    <location>
        <begin position="502"/>
        <end position="521"/>
    </location>
</feature>
<dbReference type="AlphaFoldDB" id="A0A2B4S7H0"/>
<dbReference type="GO" id="GO:0006508">
    <property type="term" value="P:proteolysis"/>
    <property type="evidence" value="ECO:0007669"/>
    <property type="project" value="UniProtKB-KW"/>
</dbReference>
<dbReference type="InterPro" id="IPR033979">
    <property type="entry name" value="MINDY_domain"/>
</dbReference>
<comment type="function">
    <text evidence="2">Hydrolase that can specifically remove 'Lys-48'-linked conjugated ubiquitin from proteins. Has exodeubiquitinase activity and has a preference for long polyubiquitin chains. May play a regulatory role at the level of protein turnover.</text>
</comment>
<dbReference type="GO" id="GO:0004843">
    <property type="term" value="F:cysteine-type deubiquitinase activity"/>
    <property type="evidence" value="ECO:0007669"/>
    <property type="project" value="UniProtKB-UniRule"/>
</dbReference>
<feature type="region of interest" description="Disordered" evidence="3">
    <location>
        <begin position="550"/>
        <end position="606"/>
    </location>
</feature>
<keyword evidence="2" id="KW-0378">Hydrolase</keyword>
<dbReference type="GO" id="GO:0036435">
    <property type="term" value="F:K48-linked polyubiquitin modification-dependent protein binding"/>
    <property type="evidence" value="ECO:0007669"/>
    <property type="project" value="UniProtKB-UniRule"/>
</dbReference>
<dbReference type="GO" id="GO:0140934">
    <property type="term" value="F:histone deubiquitinase activity"/>
    <property type="evidence" value="ECO:0007669"/>
    <property type="project" value="UniProtKB-UniRule"/>
</dbReference>
<name>A0A2B4S7H0_STYPI</name>
<dbReference type="GO" id="GO:0016807">
    <property type="term" value="F:cysteine-type carboxypeptidase activity"/>
    <property type="evidence" value="ECO:0007669"/>
    <property type="project" value="TreeGrafter"/>
</dbReference>
<feature type="compositionally biased region" description="Low complexity" evidence="3">
    <location>
        <begin position="550"/>
        <end position="566"/>
    </location>
</feature>
<dbReference type="GO" id="GO:0071108">
    <property type="term" value="P:protein K48-linked deubiquitination"/>
    <property type="evidence" value="ECO:0007669"/>
    <property type="project" value="TreeGrafter"/>
</dbReference>
<gene>
    <name evidence="5" type="primary">Fam63b</name>
    <name evidence="5" type="ORF">AWC38_SpisGene10995</name>
</gene>
<evidence type="ECO:0000256" key="3">
    <source>
        <dbReference type="SAM" id="MobiDB-lite"/>
    </source>
</evidence>
<dbReference type="Proteomes" id="UP000225706">
    <property type="component" value="Unassembled WGS sequence"/>
</dbReference>
<dbReference type="STRING" id="50429.A0A2B4S7H0"/>
<dbReference type="EMBL" id="LSMT01000177">
    <property type="protein sequence ID" value="PFX24405.1"/>
    <property type="molecule type" value="Genomic_DNA"/>
</dbReference>
<dbReference type="PANTHER" id="PTHR18063">
    <property type="entry name" value="NF-E2 INDUCIBLE PROTEIN"/>
    <property type="match status" value="1"/>
</dbReference>
<protein>
    <recommendedName>
        <fullName evidence="2">Ubiquitin carboxyl-terminal hydrolase</fullName>
        <ecNumber evidence="2">3.4.19.12</ecNumber>
    </recommendedName>
</protein>
<comment type="caution">
    <text evidence="5">The sequence shown here is derived from an EMBL/GenBank/DDBJ whole genome shotgun (WGS) entry which is preliminary data.</text>
</comment>
<comment type="catalytic activity">
    <reaction evidence="2">
        <text>Thiol-dependent hydrolysis of ester, thioester, amide, peptide and isopeptide bonds formed by the C-terminal Gly of ubiquitin (a 76-residue protein attached to proteins as an intracellular targeting signal).</text>
        <dbReference type="EC" id="3.4.19.12"/>
    </reaction>
</comment>
<organism evidence="5 6">
    <name type="scientific">Stylophora pistillata</name>
    <name type="common">Smooth cauliflower coral</name>
    <dbReference type="NCBI Taxonomy" id="50429"/>
    <lineage>
        <taxon>Eukaryota</taxon>
        <taxon>Metazoa</taxon>
        <taxon>Cnidaria</taxon>
        <taxon>Anthozoa</taxon>
        <taxon>Hexacorallia</taxon>
        <taxon>Scleractinia</taxon>
        <taxon>Astrocoeniina</taxon>
        <taxon>Pocilloporidae</taxon>
        <taxon>Stylophora</taxon>
    </lineage>
</organism>
<feature type="compositionally biased region" description="Polar residues" evidence="3">
    <location>
        <begin position="30"/>
        <end position="40"/>
    </location>
</feature>
<evidence type="ECO:0000313" key="5">
    <source>
        <dbReference type="EMBL" id="PFX24405.1"/>
    </source>
</evidence>
<keyword evidence="2" id="KW-0833">Ubl conjugation pathway</keyword>
<dbReference type="PANTHER" id="PTHR18063:SF6">
    <property type="entry name" value="UBIQUITIN CARBOXYL-TERMINAL HYDROLASE"/>
    <property type="match status" value="1"/>
</dbReference>
<keyword evidence="2" id="KW-0645">Protease</keyword>